<evidence type="ECO:0000313" key="2">
    <source>
        <dbReference type="Proteomes" id="UP000235672"/>
    </source>
</evidence>
<gene>
    <name evidence="1" type="ORF">NA56DRAFT_658219</name>
</gene>
<name>A0A2J6Q7P2_9HELO</name>
<dbReference type="Proteomes" id="UP000235672">
    <property type="component" value="Unassembled WGS sequence"/>
</dbReference>
<organism evidence="1 2">
    <name type="scientific">Hyaloscypha hepaticicola</name>
    <dbReference type="NCBI Taxonomy" id="2082293"/>
    <lineage>
        <taxon>Eukaryota</taxon>
        <taxon>Fungi</taxon>
        <taxon>Dikarya</taxon>
        <taxon>Ascomycota</taxon>
        <taxon>Pezizomycotina</taxon>
        <taxon>Leotiomycetes</taxon>
        <taxon>Helotiales</taxon>
        <taxon>Hyaloscyphaceae</taxon>
        <taxon>Hyaloscypha</taxon>
    </lineage>
</organism>
<dbReference type="EMBL" id="KZ613478">
    <property type="protein sequence ID" value="PMD22298.1"/>
    <property type="molecule type" value="Genomic_DNA"/>
</dbReference>
<evidence type="ECO:0000313" key="1">
    <source>
        <dbReference type="EMBL" id="PMD22298.1"/>
    </source>
</evidence>
<protein>
    <recommendedName>
        <fullName evidence="3">HTH CENPB-type domain-containing protein</fullName>
    </recommendedName>
</protein>
<keyword evidence="2" id="KW-1185">Reference proteome</keyword>
<dbReference type="OrthoDB" id="3942738at2759"/>
<evidence type="ECO:0008006" key="3">
    <source>
        <dbReference type="Google" id="ProtNLM"/>
    </source>
</evidence>
<sequence>MVNEEDIKAALAEIELSEDPNYREIARKFKLTHTTLLRRAKGLTRSRADFQSEINQNLNNIQEYILIKQINYLTDRGIPLISKMVKNFAEEIIGHEVGKNWVSDFCKC</sequence>
<dbReference type="AlphaFoldDB" id="A0A2J6Q7P2"/>
<proteinExistence type="predicted"/>
<reference evidence="1 2" key="1">
    <citation type="submission" date="2016-05" db="EMBL/GenBank/DDBJ databases">
        <title>A degradative enzymes factory behind the ericoid mycorrhizal symbiosis.</title>
        <authorList>
            <consortium name="DOE Joint Genome Institute"/>
            <person name="Martino E."/>
            <person name="Morin E."/>
            <person name="Grelet G."/>
            <person name="Kuo A."/>
            <person name="Kohler A."/>
            <person name="Daghino S."/>
            <person name="Barry K."/>
            <person name="Choi C."/>
            <person name="Cichocki N."/>
            <person name="Clum A."/>
            <person name="Copeland A."/>
            <person name="Hainaut M."/>
            <person name="Haridas S."/>
            <person name="Labutti K."/>
            <person name="Lindquist E."/>
            <person name="Lipzen A."/>
            <person name="Khouja H.-R."/>
            <person name="Murat C."/>
            <person name="Ohm R."/>
            <person name="Olson A."/>
            <person name="Spatafora J."/>
            <person name="Veneault-Fourrey C."/>
            <person name="Henrissat B."/>
            <person name="Grigoriev I."/>
            <person name="Martin F."/>
            <person name="Perotto S."/>
        </authorList>
    </citation>
    <scope>NUCLEOTIDE SEQUENCE [LARGE SCALE GENOMIC DNA]</scope>
    <source>
        <strain evidence="1 2">UAMH 7357</strain>
    </source>
</reference>
<accession>A0A2J6Q7P2</accession>